<evidence type="ECO:0000313" key="2">
    <source>
        <dbReference type="EMBL" id="HFN00699.1"/>
    </source>
</evidence>
<organism evidence="2">
    <name type="scientific">Oscillatoriales cyanobacterium SpSt-418</name>
    <dbReference type="NCBI Taxonomy" id="2282169"/>
    <lineage>
        <taxon>Bacteria</taxon>
        <taxon>Bacillati</taxon>
        <taxon>Cyanobacteriota</taxon>
        <taxon>Cyanophyceae</taxon>
        <taxon>Oscillatoriophycideae</taxon>
        <taxon>Oscillatoriales</taxon>
    </lineage>
</organism>
<name>A0A7C3PJP8_9CYAN</name>
<feature type="compositionally biased region" description="Pro residues" evidence="1">
    <location>
        <begin position="115"/>
        <end position="127"/>
    </location>
</feature>
<reference evidence="2" key="1">
    <citation type="journal article" date="2020" name="mSystems">
        <title>Genome- and Community-Level Interaction Insights into Carbon Utilization and Element Cycling Functions of Hydrothermarchaeota in Hydrothermal Sediment.</title>
        <authorList>
            <person name="Zhou Z."/>
            <person name="Liu Y."/>
            <person name="Xu W."/>
            <person name="Pan J."/>
            <person name="Luo Z.H."/>
            <person name="Li M."/>
        </authorList>
    </citation>
    <scope>NUCLEOTIDE SEQUENCE [LARGE SCALE GENOMIC DNA]</scope>
    <source>
        <strain evidence="2">SpSt-418</strain>
    </source>
</reference>
<feature type="region of interest" description="Disordered" evidence="1">
    <location>
        <begin position="87"/>
        <end position="161"/>
    </location>
</feature>
<dbReference type="AlphaFoldDB" id="A0A7C3PJP8"/>
<evidence type="ECO:0008006" key="3">
    <source>
        <dbReference type="Google" id="ProtNLM"/>
    </source>
</evidence>
<proteinExistence type="predicted"/>
<comment type="caution">
    <text evidence="2">The sequence shown here is derived from an EMBL/GenBank/DDBJ whole genome shotgun (WGS) entry which is preliminary data.</text>
</comment>
<protein>
    <recommendedName>
        <fullName evidence="3">PepSY domain-containing protein</fullName>
    </recommendedName>
</protein>
<feature type="compositionally biased region" description="Low complexity" evidence="1">
    <location>
        <begin position="128"/>
        <end position="139"/>
    </location>
</feature>
<dbReference type="EMBL" id="DSRU01000337">
    <property type="protein sequence ID" value="HFN00699.1"/>
    <property type="molecule type" value="Genomic_DNA"/>
</dbReference>
<sequence length="266" mass="29166">MFKALLRHRLVSYLVAAAGVHSILFLLPISEPDASPPLAEKPVKVVKLTTPTRSQMLVVKPTNSVKPRPAIAPKVAVAPKRVIRQRVEQPAPASLPVKTTPIPKKTQTEMAVTPKPSPQMSPSPAQPPAEQSPATSSQAKSDPLPVPNEPVPEGNPTQDVFATVPQTNGAEQACDDQQETCWRVPDARMREVSRQVLADLQRKGYEVEKEDIEDDIGMEVYEVSKNGEVKYYLHFLSLMSDSGTFYLPAKSMLSREELEQKAQSAA</sequence>
<accession>A0A7C3PJP8</accession>
<gene>
    <name evidence="2" type="ORF">ENR64_23690</name>
</gene>
<evidence type="ECO:0000256" key="1">
    <source>
        <dbReference type="SAM" id="MobiDB-lite"/>
    </source>
</evidence>